<dbReference type="InterPro" id="IPR003746">
    <property type="entry name" value="DUF167"/>
</dbReference>
<dbReference type="Pfam" id="PF02594">
    <property type="entry name" value="DUF167"/>
    <property type="match status" value="1"/>
</dbReference>
<reference evidence="3 4" key="1">
    <citation type="journal article" date="2015" name="Microbiome">
        <title>Genomic resolution of linkages in carbon, nitrogen, and sulfur cycling among widespread estuary sediment bacteria.</title>
        <authorList>
            <person name="Baker B.J."/>
            <person name="Lazar C.S."/>
            <person name="Teske A.P."/>
            <person name="Dick G.J."/>
        </authorList>
    </citation>
    <scope>NUCLEOTIDE SEQUENCE [LARGE SCALE GENOMIC DNA]</scope>
    <source>
        <strain evidence="3">SM23_42</strain>
    </source>
</reference>
<dbReference type="HAMAP" id="MF_00634">
    <property type="entry name" value="UPF0235"/>
    <property type="match status" value="1"/>
</dbReference>
<dbReference type="NCBIfam" id="TIGR00251">
    <property type="entry name" value="DUF167 family protein"/>
    <property type="match status" value="1"/>
</dbReference>
<evidence type="ECO:0000313" key="4">
    <source>
        <dbReference type="Proteomes" id="UP000051373"/>
    </source>
</evidence>
<protein>
    <recommendedName>
        <fullName evidence="2">UPF0235 protein AMJ83_07350</fullName>
    </recommendedName>
</protein>
<dbReference type="SMART" id="SM01152">
    <property type="entry name" value="DUF167"/>
    <property type="match status" value="1"/>
</dbReference>
<dbReference type="PANTHER" id="PTHR13420:SF7">
    <property type="entry name" value="UPF0235 PROTEIN C15ORF40"/>
    <property type="match status" value="1"/>
</dbReference>
<evidence type="ECO:0000256" key="1">
    <source>
        <dbReference type="ARBA" id="ARBA00010364"/>
    </source>
</evidence>
<dbReference type="PANTHER" id="PTHR13420">
    <property type="entry name" value="UPF0235 PROTEIN C15ORF40"/>
    <property type="match status" value="1"/>
</dbReference>
<comment type="similarity">
    <text evidence="1 2">Belongs to the UPF0235 family.</text>
</comment>
<gene>
    <name evidence="3" type="ORF">AMJ83_07350</name>
</gene>
<dbReference type="AlphaFoldDB" id="A0A0S8FTU1"/>
<dbReference type="Gene3D" id="3.30.1200.10">
    <property type="entry name" value="YggU-like"/>
    <property type="match status" value="1"/>
</dbReference>
<dbReference type="EMBL" id="LJUJ01000014">
    <property type="protein sequence ID" value="KPK63380.1"/>
    <property type="molecule type" value="Genomic_DNA"/>
</dbReference>
<comment type="caution">
    <text evidence="3">The sequence shown here is derived from an EMBL/GenBank/DDBJ whole genome shotgun (WGS) entry which is preliminary data.</text>
</comment>
<accession>A0A0S8FTU1</accession>
<dbReference type="Proteomes" id="UP000051373">
    <property type="component" value="Unassembled WGS sequence"/>
</dbReference>
<evidence type="ECO:0000313" key="3">
    <source>
        <dbReference type="EMBL" id="KPK63380.1"/>
    </source>
</evidence>
<dbReference type="SUPFAM" id="SSF69786">
    <property type="entry name" value="YggU-like"/>
    <property type="match status" value="1"/>
</dbReference>
<evidence type="ECO:0000256" key="2">
    <source>
        <dbReference type="HAMAP-Rule" id="MF_00634"/>
    </source>
</evidence>
<dbReference type="STRING" id="1703779.AMJ83_07350"/>
<organism evidence="3 4">
    <name type="scientific">candidate division WOR_3 bacterium SM23_42</name>
    <dbReference type="NCBI Taxonomy" id="1703779"/>
    <lineage>
        <taxon>Bacteria</taxon>
        <taxon>Bacteria division WOR-3</taxon>
    </lineage>
</organism>
<proteinExistence type="inferred from homology"/>
<dbReference type="GO" id="GO:0005737">
    <property type="term" value="C:cytoplasm"/>
    <property type="evidence" value="ECO:0007669"/>
    <property type="project" value="TreeGrafter"/>
</dbReference>
<dbReference type="InterPro" id="IPR036591">
    <property type="entry name" value="YggU-like_sf"/>
</dbReference>
<name>A0A0S8FTU1_UNCW3</name>
<sequence length="73" mass="8525">MYLRIRVVPRSKQTEIKELAHNHLRVRVLSPPTDNRANKELVAILARYYNKPESSISIKKGLKSRDKLVEIQD</sequence>